<evidence type="ECO:0000313" key="2">
    <source>
        <dbReference type="Proteomes" id="UP001208912"/>
    </source>
</evidence>
<organism evidence="1 2">
    <name type="scientific">Leptospira soteropolitanensis</name>
    <dbReference type="NCBI Taxonomy" id="2950025"/>
    <lineage>
        <taxon>Bacteria</taxon>
        <taxon>Pseudomonadati</taxon>
        <taxon>Spirochaetota</taxon>
        <taxon>Spirochaetia</taxon>
        <taxon>Leptospirales</taxon>
        <taxon>Leptospiraceae</taxon>
        <taxon>Leptospira</taxon>
    </lineage>
</organism>
<keyword evidence="2" id="KW-1185">Reference proteome</keyword>
<gene>
    <name evidence="1" type="ORF">ND861_19275</name>
</gene>
<dbReference type="Proteomes" id="UP001208912">
    <property type="component" value="Unassembled WGS sequence"/>
</dbReference>
<evidence type="ECO:0000313" key="1">
    <source>
        <dbReference type="EMBL" id="MCW7528506.1"/>
    </source>
</evidence>
<accession>A0ABT3MNP1</accession>
<reference evidence="1 2" key="1">
    <citation type="submission" date="2022-06" db="EMBL/GenBank/DDBJ databases">
        <title>Leptospira isolates from biofilms formed at urban environments.</title>
        <authorList>
            <person name="Ribeiro P.S."/>
            <person name="Sousa T."/>
            <person name="Carvalho N."/>
            <person name="Aburjaile F."/>
            <person name="Neves F."/>
            <person name="Oliveira D."/>
            <person name="Blanco L."/>
            <person name="Lima J."/>
            <person name="Costa F."/>
            <person name="Brenig B."/>
            <person name="Soares S."/>
            <person name="Ramos R."/>
            <person name="Goes-Neto A."/>
            <person name="Matiuzzi M."/>
            <person name="Azevedo V."/>
            <person name="Ristow P."/>
        </authorList>
    </citation>
    <scope>NUCLEOTIDE SEQUENCE [LARGE SCALE GENOMIC DNA]</scope>
    <source>
        <strain evidence="1 2">VSF19</strain>
    </source>
</reference>
<name>A0ABT3MNP1_9LEPT</name>
<evidence type="ECO:0008006" key="3">
    <source>
        <dbReference type="Google" id="ProtNLM"/>
    </source>
</evidence>
<sequence length="245" mass="28578">NNLIIFVDKKMKKKIKTTFILTFLLILANLNLYAETKSDINNEFNRKENHLYFSAYLYSKASINYLYGFTNKFYFGISFQPGEKAQNKDILGDSTSTRFDFIEYRKSNSNNYFNLKSHYFYIGNFYSSLDLGILTGFKEVNTIYTINLNPGLNIIPYSKTTTISDRYSMSLGLGYRREFFEHFLLGSEIQYGILSGGKVNRHYTFNPLAYRGLPIDYILDQLLIENNDYRTSRFLQISIYAGVAF</sequence>
<feature type="non-terminal residue" evidence="1">
    <location>
        <position position="1"/>
    </location>
</feature>
<protein>
    <recommendedName>
        <fullName evidence="3">Outer membrane protein beta-barrel domain-containing protein</fullName>
    </recommendedName>
</protein>
<dbReference type="EMBL" id="JAMQPM010000048">
    <property type="protein sequence ID" value="MCW7528506.1"/>
    <property type="molecule type" value="Genomic_DNA"/>
</dbReference>
<comment type="caution">
    <text evidence="1">The sequence shown here is derived from an EMBL/GenBank/DDBJ whole genome shotgun (WGS) entry which is preliminary data.</text>
</comment>
<proteinExistence type="predicted"/>
<dbReference type="RefSeq" id="WP_265365557.1">
    <property type="nucleotide sequence ID" value="NZ_JAMQPM010000048.1"/>
</dbReference>